<keyword evidence="4" id="KW-1185">Reference proteome</keyword>
<dbReference type="PROSITE" id="PS00626">
    <property type="entry name" value="RCC1_2"/>
    <property type="match status" value="1"/>
</dbReference>
<dbReference type="OrthoDB" id="8068875at2759"/>
<dbReference type="PANTHER" id="PTHR22870:SF395">
    <property type="entry name" value="UVB-RESISTANCE PROTEIN UVR8-RELATED"/>
    <property type="match status" value="1"/>
</dbReference>
<dbReference type="EMBL" id="JABCRI010000006">
    <property type="protein sequence ID" value="KAF8404103.1"/>
    <property type="molecule type" value="Genomic_DNA"/>
</dbReference>
<dbReference type="AlphaFoldDB" id="A0A835DH13"/>
<feature type="repeat" description="RCC1" evidence="2">
    <location>
        <begin position="54"/>
        <end position="103"/>
    </location>
</feature>
<comment type="caution">
    <text evidence="3">The sequence shown here is derived from an EMBL/GenBank/DDBJ whole genome shotgun (WGS) entry which is preliminary data.</text>
</comment>
<dbReference type="Proteomes" id="UP000655225">
    <property type="component" value="Unassembled WGS sequence"/>
</dbReference>
<evidence type="ECO:0000256" key="1">
    <source>
        <dbReference type="ARBA" id="ARBA00022737"/>
    </source>
</evidence>
<dbReference type="SUPFAM" id="SSF50985">
    <property type="entry name" value="RCC1/BLIP-II"/>
    <property type="match status" value="1"/>
</dbReference>
<gene>
    <name evidence="3" type="ORF">HHK36_008983</name>
</gene>
<evidence type="ECO:0000256" key="2">
    <source>
        <dbReference type="PROSITE-ProRule" id="PRU00235"/>
    </source>
</evidence>
<name>A0A835DH13_TETSI</name>
<dbReference type="InterPro" id="IPR000408">
    <property type="entry name" value="Reg_chr_condens"/>
</dbReference>
<sequence>MLDRNPNENGSFGIGALNCCYSEYTPRLIKKLEGVKVKNVAAGLLHSACLDENGSVFIFGERAVDKIGFGEANNATSPSIISKLPFSDEVACGGYHTCIITSTSLTQFCFLLLFKWVVENYTHGAQMRTAVLELAVQKSFIFQKESKVHFLNFLYVRYLAVGSIQLQFLVRVPF</sequence>
<dbReference type="PANTHER" id="PTHR22870">
    <property type="entry name" value="REGULATOR OF CHROMOSOME CONDENSATION"/>
    <property type="match status" value="1"/>
</dbReference>
<evidence type="ECO:0000313" key="3">
    <source>
        <dbReference type="EMBL" id="KAF8404103.1"/>
    </source>
</evidence>
<keyword evidence="1" id="KW-0677">Repeat</keyword>
<evidence type="ECO:0000313" key="4">
    <source>
        <dbReference type="Proteomes" id="UP000655225"/>
    </source>
</evidence>
<dbReference type="PROSITE" id="PS50012">
    <property type="entry name" value="RCC1_3"/>
    <property type="match status" value="1"/>
</dbReference>
<accession>A0A835DH13</accession>
<organism evidence="3 4">
    <name type="scientific">Tetracentron sinense</name>
    <name type="common">Spur-leaf</name>
    <dbReference type="NCBI Taxonomy" id="13715"/>
    <lineage>
        <taxon>Eukaryota</taxon>
        <taxon>Viridiplantae</taxon>
        <taxon>Streptophyta</taxon>
        <taxon>Embryophyta</taxon>
        <taxon>Tracheophyta</taxon>
        <taxon>Spermatophyta</taxon>
        <taxon>Magnoliopsida</taxon>
        <taxon>Trochodendrales</taxon>
        <taxon>Trochodendraceae</taxon>
        <taxon>Tetracentron</taxon>
    </lineage>
</organism>
<dbReference type="InterPro" id="IPR009091">
    <property type="entry name" value="RCC1/BLIP-II"/>
</dbReference>
<protein>
    <submittedName>
        <fullName evidence="3">Uncharacterized protein</fullName>
    </submittedName>
</protein>
<dbReference type="InterPro" id="IPR051210">
    <property type="entry name" value="Ub_ligase/GEF_domain"/>
</dbReference>
<dbReference type="Gene3D" id="2.130.10.30">
    <property type="entry name" value="Regulator of chromosome condensation 1/beta-lactamase-inhibitor protein II"/>
    <property type="match status" value="1"/>
</dbReference>
<reference evidence="3 4" key="1">
    <citation type="submission" date="2020-04" db="EMBL/GenBank/DDBJ databases">
        <title>Plant Genome Project.</title>
        <authorList>
            <person name="Zhang R.-G."/>
        </authorList>
    </citation>
    <scope>NUCLEOTIDE SEQUENCE [LARGE SCALE GENOMIC DNA]</scope>
    <source>
        <strain evidence="3">YNK0</strain>
        <tissue evidence="3">Leaf</tissue>
    </source>
</reference>
<proteinExistence type="predicted"/>